<organism evidence="2 3">
    <name type="scientific">Staphylococcus massiliensis S46</name>
    <dbReference type="NCBI Taxonomy" id="1229783"/>
    <lineage>
        <taxon>Bacteria</taxon>
        <taxon>Bacillati</taxon>
        <taxon>Bacillota</taxon>
        <taxon>Bacilli</taxon>
        <taxon>Bacillales</taxon>
        <taxon>Staphylococcaceae</taxon>
        <taxon>Staphylococcus</taxon>
    </lineage>
</organism>
<dbReference type="Proteomes" id="UP000009885">
    <property type="component" value="Unassembled WGS sequence"/>
</dbReference>
<evidence type="ECO:0000259" key="1">
    <source>
        <dbReference type="Pfam" id="PF21747"/>
    </source>
</evidence>
<evidence type="ECO:0000313" key="3">
    <source>
        <dbReference type="Proteomes" id="UP000009885"/>
    </source>
</evidence>
<gene>
    <name evidence="2" type="ORF">C273_07237</name>
</gene>
<dbReference type="AlphaFoldDB" id="K9AY43"/>
<dbReference type="STRING" id="1229783.C273_07237"/>
<feature type="domain" description="YpoC-like" evidence="1">
    <location>
        <begin position="4"/>
        <end position="105"/>
    </location>
</feature>
<dbReference type="EMBL" id="AMSQ01000010">
    <property type="protein sequence ID" value="EKU47472.1"/>
    <property type="molecule type" value="Genomic_DNA"/>
</dbReference>
<dbReference type="InterPro" id="IPR048427">
    <property type="entry name" value="YpoC"/>
</dbReference>
<dbReference type="RefSeq" id="WP_009383778.1">
    <property type="nucleotide sequence ID" value="NZ_AMSQ01000010.1"/>
</dbReference>
<name>K9AY43_9STAP</name>
<sequence length="107" mass="12967">MFKEKFSQLESELDEMSKLRQLKTESGKALLDQYFDLLMAYFKDINEIEDYDAARIDALPVVPMNFEERLSYIELRKHHFMGYQQMKTMKQELIKMNASYQIRKKRQ</sequence>
<protein>
    <recommendedName>
        <fullName evidence="1">YpoC-like domain-containing protein</fullName>
    </recommendedName>
</protein>
<proteinExistence type="predicted"/>
<dbReference type="OrthoDB" id="2390001at2"/>
<dbReference type="PATRIC" id="fig|1229783.3.peg.1461"/>
<dbReference type="eggNOG" id="ENOG502ZTF8">
    <property type="taxonomic scope" value="Bacteria"/>
</dbReference>
<evidence type="ECO:0000313" key="2">
    <source>
        <dbReference type="EMBL" id="EKU47472.1"/>
    </source>
</evidence>
<dbReference type="Pfam" id="PF21747">
    <property type="entry name" value="YpoC"/>
    <property type="match status" value="1"/>
</dbReference>
<comment type="caution">
    <text evidence="2">The sequence shown here is derived from an EMBL/GenBank/DDBJ whole genome shotgun (WGS) entry which is preliminary data.</text>
</comment>
<reference evidence="2 3" key="1">
    <citation type="journal article" date="2013" name="Genome Announc.">
        <title>Genome Sequence of Staphylococcus massiliensis Strain S46, Isolated from the Surface of Healthy Human Skin.</title>
        <authorList>
            <person name="Srivastav R."/>
            <person name="Singh A."/>
            <person name="Jangir P.K."/>
            <person name="Kumari C."/>
            <person name="Muduli S."/>
            <person name="Sharma R."/>
        </authorList>
    </citation>
    <scope>NUCLEOTIDE SEQUENCE [LARGE SCALE GENOMIC DNA]</scope>
    <source>
        <strain evidence="2 3">S46</strain>
    </source>
</reference>
<keyword evidence="3" id="KW-1185">Reference proteome</keyword>
<accession>K9AY43</accession>